<evidence type="ECO:0000313" key="5">
    <source>
        <dbReference type="RefSeq" id="XP_017781015.1"/>
    </source>
</evidence>
<dbReference type="PANTHER" id="PTHR43115">
    <property type="entry name" value="DEHYDROGENASE/REDUCTASE SDR FAMILY MEMBER 11"/>
    <property type="match status" value="1"/>
</dbReference>
<comment type="similarity">
    <text evidence="1 3">Belongs to the short-chain dehydrogenases/reductases (SDR) family.</text>
</comment>
<accession>A0ABM1N2G5</accession>
<keyword evidence="4" id="KW-1185">Reference proteome</keyword>
<name>A0ABM1N2G5_NICVS</name>
<dbReference type="InterPro" id="IPR002347">
    <property type="entry name" value="SDR_fam"/>
</dbReference>
<reference evidence="5" key="1">
    <citation type="submission" date="2025-08" db="UniProtKB">
        <authorList>
            <consortium name="RefSeq"/>
        </authorList>
    </citation>
    <scope>IDENTIFICATION</scope>
    <source>
        <tissue evidence="5">Whole Larva</tissue>
    </source>
</reference>
<evidence type="ECO:0000256" key="1">
    <source>
        <dbReference type="ARBA" id="ARBA00006484"/>
    </source>
</evidence>
<dbReference type="SUPFAM" id="SSF51735">
    <property type="entry name" value="NAD(P)-binding Rossmann-fold domains"/>
    <property type="match status" value="1"/>
</dbReference>
<evidence type="ECO:0000313" key="4">
    <source>
        <dbReference type="Proteomes" id="UP000695000"/>
    </source>
</evidence>
<dbReference type="PRINTS" id="PR00080">
    <property type="entry name" value="SDRFAMILY"/>
</dbReference>
<protein>
    <submittedName>
        <fullName evidence="5">Farnesol dehydrogenase-like</fullName>
    </submittedName>
</protein>
<dbReference type="Proteomes" id="UP000695000">
    <property type="component" value="Unplaced"/>
</dbReference>
<evidence type="ECO:0000256" key="2">
    <source>
        <dbReference type="ARBA" id="ARBA00023002"/>
    </source>
</evidence>
<proteinExistence type="inferred from homology"/>
<dbReference type="RefSeq" id="XP_017781015.1">
    <property type="nucleotide sequence ID" value="XM_017925526.1"/>
</dbReference>
<dbReference type="PANTHER" id="PTHR43115:SF4">
    <property type="entry name" value="DEHYDROGENASE_REDUCTASE SDR FAMILY MEMBER 11"/>
    <property type="match status" value="1"/>
</dbReference>
<dbReference type="GeneID" id="108565862"/>
<dbReference type="InterPro" id="IPR036291">
    <property type="entry name" value="NAD(P)-bd_dom_sf"/>
</dbReference>
<keyword evidence="2" id="KW-0560">Oxidoreductase</keyword>
<evidence type="ECO:0000256" key="3">
    <source>
        <dbReference type="RuleBase" id="RU000363"/>
    </source>
</evidence>
<gene>
    <name evidence="5" type="primary">LOC108565862</name>
</gene>
<dbReference type="Gene3D" id="3.40.50.720">
    <property type="entry name" value="NAD(P)-binding Rossmann-like Domain"/>
    <property type="match status" value="1"/>
</dbReference>
<organism evidence="4 5">
    <name type="scientific">Nicrophorus vespilloides</name>
    <name type="common">Boreal carrion beetle</name>
    <dbReference type="NCBI Taxonomy" id="110193"/>
    <lineage>
        <taxon>Eukaryota</taxon>
        <taxon>Metazoa</taxon>
        <taxon>Ecdysozoa</taxon>
        <taxon>Arthropoda</taxon>
        <taxon>Hexapoda</taxon>
        <taxon>Insecta</taxon>
        <taxon>Pterygota</taxon>
        <taxon>Neoptera</taxon>
        <taxon>Endopterygota</taxon>
        <taxon>Coleoptera</taxon>
        <taxon>Polyphaga</taxon>
        <taxon>Staphyliniformia</taxon>
        <taxon>Silphidae</taxon>
        <taxon>Nicrophorinae</taxon>
        <taxon>Nicrophorus</taxon>
    </lineage>
</organism>
<dbReference type="PRINTS" id="PR00081">
    <property type="entry name" value="GDHRDH"/>
</dbReference>
<sequence>MERWNGKVAVVTGASSGIGEALVENLVRQGLQVAGLARRVERIEENAKKLEGCKGKLHAFYCDMTDDATIIEAFKKIVNTLGPIHILVNNAGITKDGTLIKGNEQVWRQTMDTNVMGLCLATREAVNSMLENNIDGHVIHINSIVGHKMLPLNMYSPSKYALTCITEVMRQELNQLKSKIKVSSVSPGFTETELDGAQNMPKDAPRLMPTDIVNAIVFVLSTPPHVQVHELIIKPVGEIY</sequence>
<dbReference type="Pfam" id="PF00106">
    <property type="entry name" value="adh_short"/>
    <property type="match status" value="1"/>
</dbReference>